<dbReference type="Proteomes" id="UP000516134">
    <property type="component" value="Chromosome"/>
</dbReference>
<reference evidence="1 2" key="1">
    <citation type="submission" date="2020-08" db="EMBL/GenBank/DDBJ databases">
        <title>Genome sequence of Sphingomonas daechungensis KACC 18115T.</title>
        <authorList>
            <person name="Hyun D.-W."/>
            <person name="Bae J.-W."/>
        </authorList>
    </citation>
    <scope>NUCLEOTIDE SEQUENCE [LARGE SCALE GENOMIC DNA]</scope>
    <source>
        <strain evidence="1 2">KACC 18115</strain>
    </source>
</reference>
<dbReference type="SUPFAM" id="SSF53474">
    <property type="entry name" value="alpha/beta-Hydrolases"/>
    <property type="match status" value="1"/>
</dbReference>
<keyword evidence="2" id="KW-1185">Reference proteome</keyword>
<name>A0ABX6SXM9_9SPHN</name>
<dbReference type="InterPro" id="IPR029058">
    <property type="entry name" value="AB_hydrolase_fold"/>
</dbReference>
<dbReference type="InterPro" id="IPR021440">
    <property type="entry name" value="DUF3089"/>
</dbReference>
<dbReference type="RefSeq" id="WP_187713782.1">
    <property type="nucleotide sequence ID" value="NZ_CP060780.1"/>
</dbReference>
<organism evidence="1 2">
    <name type="scientific">Sphingomonas daechungensis</name>
    <dbReference type="NCBI Taxonomy" id="1176646"/>
    <lineage>
        <taxon>Bacteria</taxon>
        <taxon>Pseudomonadati</taxon>
        <taxon>Pseudomonadota</taxon>
        <taxon>Alphaproteobacteria</taxon>
        <taxon>Sphingomonadales</taxon>
        <taxon>Sphingomonadaceae</taxon>
        <taxon>Sphingomonas</taxon>
    </lineage>
</organism>
<accession>A0ABX6SXM9</accession>
<dbReference type="EMBL" id="CP060780">
    <property type="protein sequence ID" value="QNP42349.1"/>
    <property type="molecule type" value="Genomic_DNA"/>
</dbReference>
<evidence type="ECO:0000313" key="1">
    <source>
        <dbReference type="EMBL" id="QNP42349.1"/>
    </source>
</evidence>
<protein>
    <submittedName>
        <fullName evidence="1">DUF3089 domain-containing protein</fullName>
    </submittedName>
</protein>
<proteinExistence type="predicted"/>
<dbReference type="Pfam" id="PF11288">
    <property type="entry name" value="DUF3089"/>
    <property type="match status" value="1"/>
</dbReference>
<evidence type="ECO:0000313" key="2">
    <source>
        <dbReference type="Proteomes" id="UP000516134"/>
    </source>
</evidence>
<gene>
    <name evidence="1" type="ORF">H9L15_08400</name>
</gene>
<sequence length="226" mass="24369">MLAYSDVSNAWRTYLAKYNQGRPFVLIGHSQGSLMLQELIKHEIEGKPITRQMRLAILPGFNLYVPQGKRVGGTFKSTPVCSSPSETGCALSWVSFREKNVPPAGAIFGFAPAPGMTVACTNPAKPGSTAWENLDSYWNTRFGLPIPGGPISWSSDGAPPTQFVRTDGLVSARCVNNGQLGYLSIRTNPTPNGKRTDRVYGEVGVLGMFIPDGACTSPTSQRRKGT</sequence>